<dbReference type="GO" id="GO:0016810">
    <property type="term" value="F:hydrolase activity, acting on carbon-nitrogen (but not peptide) bonds"/>
    <property type="evidence" value="ECO:0007669"/>
    <property type="project" value="InterPro"/>
</dbReference>
<keyword evidence="4" id="KW-0479">Metal-binding</keyword>
<keyword evidence="5" id="KW-0378">Hydrolase</keyword>
<dbReference type="AlphaFoldDB" id="A0A947D8Y4"/>
<evidence type="ECO:0000256" key="6">
    <source>
        <dbReference type="ARBA" id="ARBA00032976"/>
    </source>
</evidence>
<name>A0A947D8Y4_9HYPH</name>
<dbReference type="SUPFAM" id="SSF88713">
    <property type="entry name" value="Glycoside hydrolase/deacetylase"/>
    <property type="match status" value="1"/>
</dbReference>
<comment type="function">
    <text evidence="1">Is involved in generating a small heat-stable compound (Nod), an acylated oligomer of N-acetylglucosamine, that stimulates mitosis in various plant protoplasts.</text>
</comment>
<sequence length="278" mass="29226">MTVQTRSFEGSPRRALFVCALGLAAAAFGLGLTPGSGTPARAAGETACTNPAALGTARVLPVDTSRGLEVGTKSYPQTLPLGPKEVVLTFDDGPIGKPTEQVLAALAAECVNATFFVVGEQAAAHPALLKRIAAAGHTIGHHSMTHPIMTGLGFEAGKSDIERGWRTVDRILTGREGDRPATPFFRFPGFAPTPELAAWLKAKGIGTFGADLWGTDWQKTTPDALLRQVLDRLDKRGGGILLLHDIHAHTAAMFPALLTELKARGYRVVHIVPGGAVS</sequence>
<protein>
    <recommendedName>
        <fullName evidence="3">Chitooligosaccharide deacetylase</fullName>
    </recommendedName>
    <alternativeName>
        <fullName evidence="6">Nodulation protein B</fullName>
    </alternativeName>
</protein>
<dbReference type="Pfam" id="PF01522">
    <property type="entry name" value="Polysacc_deac_1"/>
    <property type="match status" value="1"/>
</dbReference>
<evidence type="ECO:0000256" key="5">
    <source>
        <dbReference type="ARBA" id="ARBA00022801"/>
    </source>
</evidence>
<dbReference type="Proteomes" id="UP000766595">
    <property type="component" value="Unassembled WGS sequence"/>
</dbReference>
<gene>
    <name evidence="8" type="ORF">KL771_27305</name>
</gene>
<evidence type="ECO:0000256" key="4">
    <source>
        <dbReference type="ARBA" id="ARBA00022723"/>
    </source>
</evidence>
<dbReference type="Gene3D" id="3.20.20.370">
    <property type="entry name" value="Glycoside hydrolase/deacetylase"/>
    <property type="match status" value="1"/>
</dbReference>
<dbReference type="GO" id="GO:0016020">
    <property type="term" value="C:membrane"/>
    <property type="evidence" value="ECO:0007669"/>
    <property type="project" value="TreeGrafter"/>
</dbReference>
<keyword evidence="9" id="KW-1185">Reference proteome</keyword>
<dbReference type="PANTHER" id="PTHR10587">
    <property type="entry name" value="GLYCOSYL TRANSFERASE-RELATED"/>
    <property type="match status" value="1"/>
</dbReference>
<evidence type="ECO:0000313" key="9">
    <source>
        <dbReference type="Proteomes" id="UP000766595"/>
    </source>
</evidence>
<dbReference type="PANTHER" id="PTHR10587:SF133">
    <property type="entry name" value="CHITIN DEACETYLASE 1-RELATED"/>
    <property type="match status" value="1"/>
</dbReference>
<proteinExistence type="inferred from homology"/>
<evidence type="ECO:0000256" key="3">
    <source>
        <dbReference type="ARBA" id="ARBA00020071"/>
    </source>
</evidence>
<dbReference type="EMBL" id="JAHHZF010000023">
    <property type="protein sequence ID" value="MBT9293191.1"/>
    <property type="molecule type" value="Genomic_DNA"/>
</dbReference>
<organism evidence="8 9">
    <name type="scientific">Prosthecodimorpha staleyi</name>
    <dbReference type="NCBI Taxonomy" id="2840188"/>
    <lineage>
        <taxon>Bacteria</taxon>
        <taxon>Pseudomonadati</taxon>
        <taxon>Pseudomonadota</taxon>
        <taxon>Alphaproteobacteria</taxon>
        <taxon>Hyphomicrobiales</taxon>
        <taxon>Ancalomicrobiaceae</taxon>
        <taxon>Prosthecodimorpha</taxon>
    </lineage>
</organism>
<evidence type="ECO:0000256" key="1">
    <source>
        <dbReference type="ARBA" id="ARBA00003236"/>
    </source>
</evidence>
<reference evidence="8 9" key="1">
    <citation type="submission" date="2021-06" db="EMBL/GenBank/DDBJ databases">
        <authorList>
            <person name="Grouzdev D.S."/>
            <person name="Koziaeva V."/>
        </authorList>
    </citation>
    <scope>NUCLEOTIDE SEQUENCE [LARGE SCALE GENOMIC DNA]</scope>
    <source>
        <strain evidence="8 9">22</strain>
    </source>
</reference>
<comment type="caution">
    <text evidence="8">The sequence shown here is derived from an EMBL/GenBank/DDBJ whole genome shotgun (WGS) entry which is preliminary data.</text>
</comment>
<dbReference type="InterPro" id="IPR050248">
    <property type="entry name" value="Polysacc_deacetylase_ArnD"/>
</dbReference>
<feature type="domain" description="NodB homology" evidence="7">
    <location>
        <begin position="84"/>
        <end position="269"/>
    </location>
</feature>
<dbReference type="CDD" id="cd10917">
    <property type="entry name" value="CE4_NodB_like_6s_7s"/>
    <property type="match status" value="1"/>
</dbReference>
<dbReference type="GO" id="GO:0005975">
    <property type="term" value="P:carbohydrate metabolic process"/>
    <property type="evidence" value="ECO:0007669"/>
    <property type="project" value="InterPro"/>
</dbReference>
<dbReference type="InterPro" id="IPR002509">
    <property type="entry name" value="NODB_dom"/>
</dbReference>
<dbReference type="GO" id="GO:0046872">
    <property type="term" value="F:metal ion binding"/>
    <property type="evidence" value="ECO:0007669"/>
    <property type="project" value="UniProtKB-KW"/>
</dbReference>
<accession>A0A947D8Y4</accession>
<dbReference type="PROSITE" id="PS51677">
    <property type="entry name" value="NODB"/>
    <property type="match status" value="1"/>
</dbReference>
<dbReference type="InterPro" id="IPR011330">
    <property type="entry name" value="Glyco_hydro/deAcase_b/a-brl"/>
</dbReference>
<evidence type="ECO:0000313" key="8">
    <source>
        <dbReference type="EMBL" id="MBT9293191.1"/>
    </source>
</evidence>
<evidence type="ECO:0000256" key="2">
    <source>
        <dbReference type="ARBA" id="ARBA00010973"/>
    </source>
</evidence>
<comment type="similarity">
    <text evidence="2">Belongs to the polysaccharide deacetylase family.</text>
</comment>
<evidence type="ECO:0000259" key="7">
    <source>
        <dbReference type="PROSITE" id="PS51677"/>
    </source>
</evidence>